<evidence type="ECO:0000256" key="3">
    <source>
        <dbReference type="ARBA" id="ARBA00022452"/>
    </source>
</evidence>
<feature type="domain" description="Secretin/TonB short N-terminal" evidence="8">
    <location>
        <begin position="16"/>
        <end position="67"/>
    </location>
</feature>
<sequence>MSLTQVLKTINKQTGYQFVYPDNLLDNAKVKSVNFKEAPLAVVLKQCLKSANLDFQIEYNTIIISSKMKTVSEKSTAIKQSTIAAFAEIHGKITDSTGKPIGGVSVEVLGAKKGVIANSNGEFSINAKPGDVLQFSFIGYFTKTVVVKDQTELNVIMAMQSNALNDVVTIGYGTEKKSDLTGSVGVAPIGDMQKAPVLSFDQALQGRMAGVVVSSVDGQPGSAINIVIRGNNSITQNNSPLYVVDGFPIEDPNNNAINPDDIESISVLKDASATAIYGARGANGVIIITTKSGKIGAPVVNFGAYYGKQSVSHTVPLMDPYNYVKYQLEASPGDATVSNSAAYYYLRDGLTLNNYQDTANVNWESLMFRSAPMQNYDVSVTGGSAQTKYAVSGSVLDQDGVIINSGYKRYQGRIVLNQKLGKKFNASVNVNYTHLEQSGVSPSSFLSSSSATSTLMYSVWGFKPFGPTNQPFDPNVSANNDYRFNPVLNQQNIVRQNNTNNLAANAFVTYDITKNLQLKVSGGVNTLIRQAVAFNDTLTSSGNPNATFNKGVNGSVNYITTNNWLNENTLTYDKRFNTNNRLNVVVGVTEQGQHTSTYGLSGTQLPTQATNVSWLSSGTMTPTINSDASLTTLASFLGRVNYTFHSDYLLTASYRADGSSKFAPQNHWSYFPSGAFAWKFGNMPFIRNSKAISDGKLRISYGLTGNNRVGPFDYLSQYGVSTIQQGYTFGNAEQAGLIVSALGNRDLKWETTGQWDLGLDMGFLKNRINLTADVYRKVTKNLLLNANIPTSYGYSNILKNVGSVQNQGLEISINTVNIQNPNFSWNSSFNISFNQSKVLALADGQNSMLLGTPYDNTVAKIPSFLVEVGKPLGLMYGPIFDGIYQYSDFDVSPSGAYSLKGNIPTNGNVRSSIQPGDIKYKDLNGDGTVDINDATVIGRGLPKNTGGFNNDFTYKGFDLNIFFQWSYGNNIMNVNRLVFEGNQLGKTNLNQYASYENRWTPTNQSNTLFRASLNNTSAGPLGNSYSSRVVEDGSYLRLKTVSLGYNLPQHLMKRWGIKNLNFYVSAQNLYTWTKYSGNDPEVSVFNSPLTAGVDYSAYPRARTITIGIKASL</sequence>
<dbReference type="Gene3D" id="2.40.170.20">
    <property type="entry name" value="TonB-dependent receptor, beta-barrel domain"/>
    <property type="match status" value="1"/>
</dbReference>
<evidence type="ECO:0000256" key="1">
    <source>
        <dbReference type="ARBA" id="ARBA00004571"/>
    </source>
</evidence>
<proteinExistence type="inferred from homology"/>
<name>A0A386HTP5_9BACT</name>
<keyword evidence="6 7" id="KW-0998">Cell outer membrane</keyword>
<dbReference type="PROSITE" id="PS52016">
    <property type="entry name" value="TONB_DEPENDENT_REC_3"/>
    <property type="match status" value="1"/>
</dbReference>
<dbReference type="SUPFAM" id="SSF49464">
    <property type="entry name" value="Carboxypeptidase regulatory domain-like"/>
    <property type="match status" value="1"/>
</dbReference>
<dbReference type="SMART" id="SM00965">
    <property type="entry name" value="STN"/>
    <property type="match status" value="1"/>
</dbReference>
<comment type="subcellular location">
    <subcellularLocation>
        <location evidence="1 7">Cell outer membrane</location>
        <topology evidence="1 7">Multi-pass membrane protein</topology>
    </subcellularLocation>
</comment>
<protein>
    <submittedName>
        <fullName evidence="9">SusC/RagA family TonB-linked outer membrane protein</fullName>
    </submittedName>
</protein>
<evidence type="ECO:0000256" key="6">
    <source>
        <dbReference type="ARBA" id="ARBA00023237"/>
    </source>
</evidence>
<evidence type="ECO:0000259" key="8">
    <source>
        <dbReference type="SMART" id="SM00965"/>
    </source>
</evidence>
<reference evidence="9 10" key="1">
    <citation type="submission" date="2018-09" db="EMBL/GenBank/DDBJ databases">
        <title>Arachidicoccus sp. nov., a bacterium isolated from soil.</title>
        <authorList>
            <person name="Weon H.-Y."/>
            <person name="Kwon S.-W."/>
            <person name="Lee S.A."/>
        </authorList>
    </citation>
    <scope>NUCLEOTIDE SEQUENCE [LARGE SCALE GENOMIC DNA]</scope>
    <source>
        <strain evidence="9 10">KIS59-12</strain>
    </source>
</reference>
<dbReference type="NCBIfam" id="TIGR04056">
    <property type="entry name" value="OMP_RagA_SusC"/>
    <property type="match status" value="1"/>
</dbReference>
<evidence type="ECO:0000256" key="5">
    <source>
        <dbReference type="ARBA" id="ARBA00023136"/>
    </source>
</evidence>
<evidence type="ECO:0000313" key="10">
    <source>
        <dbReference type="Proteomes" id="UP000266118"/>
    </source>
</evidence>
<dbReference type="Pfam" id="PF13715">
    <property type="entry name" value="CarbopepD_reg_2"/>
    <property type="match status" value="1"/>
</dbReference>
<dbReference type="InterPro" id="IPR023997">
    <property type="entry name" value="TonB-dep_OMP_SusC/RagA_CS"/>
</dbReference>
<dbReference type="KEGG" id="ark:D6B99_08235"/>
<keyword evidence="3 7" id="KW-1134">Transmembrane beta strand</keyword>
<dbReference type="InterPro" id="IPR037066">
    <property type="entry name" value="Plug_dom_sf"/>
</dbReference>
<keyword evidence="2 7" id="KW-0813">Transport</keyword>
<dbReference type="Pfam" id="PF07660">
    <property type="entry name" value="STN"/>
    <property type="match status" value="1"/>
</dbReference>
<evidence type="ECO:0000256" key="7">
    <source>
        <dbReference type="PROSITE-ProRule" id="PRU01360"/>
    </source>
</evidence>
<dbReference type="GO" id="GO:0009279">
    <property type="term" value="C:cell outer membrane"/>
    <property type="evidence" value="ECO:0007669"/>
    <property type="project" value="UniProtKB-SubCell"/>
</dbReference>
<accession>A0A386HTP5</accession>
<dbReference type="InterPro" id="IPR023996">
    <property type="entry name" value="TonB-dep_OMP_SusC/RagA"/>
</dbReference>
<dbReference type="EMBL" id="CP032489">
    <property type="protein sequence ID" value="AYD49348.1"/>
    <property type="molecule type" value="Genomic_DNA"/>
</dbReference>
<organism evidence="9 10">
    <name type="scientific">Arachidicoccus soli</name>
    <dbReference type="NCBI Taxonomy" id="2341117"/>
    <lineage>
        <taxon>Bacteria</taxon>
        <taxon>Pseudomonadati</taxon>
        <taxon>Bacteroidota</taxon>
        <taxon>Chitinophagia</taxon>
        <taxon>Chitinophagales</taxon>
        <taxon>Chitinophagaceae</taxon>
        <taxon>Arachidicoccus</taxon>
    </lineage>
</organism>
<dbReference type="InterPro" id="IPR012910">
    <property type="entry name" value="Plug_dom"/>
</dbReference>
<dbReference type="OrthoDB" id="9768177at2"/>
<dbReference type="InterPro" id="IPR039426">
    <property type="entry name" value="TonB-dep_rcpt-like"/>
</dbReference>
<evidence type="ECO:0000256" key="4">
    <source>
        <dbReference type="ARBA" id="ARBA00022692"/>
    </source>
</evidence>
<comment type="similarity">
    <text evidence="7">Belongs to the TonB-dependent receptor family.</text>
</comment>
<dbReference type="Gene3D" id="2.60.40.1120">
    <property type="entry name" value="Carboxypeptidase-like, regulatory domain"/>
    <property type="match status" value="1"/>
</dbReference>
<dbReference type="NCBIfam" id="TIGR04057">
    <property type="entry name" value="SusC_RagA_signa"/>
    <property type="match status" value="1"/>
</dbReference>
<keyword evidence="4 7" id="KW-0812">Transmembrane</keyword>
<keyword evidence="5 7" id="KW-0472">Membrane</keyword>
<gene>
    <name evidence="9" type="ORF">D6B99_08235</name>
</gene>
<dbReference type="InterPro" id="IPR011662">
    <property type="entry name" value="Secretin/TonB_short_N"/>
</dbReference>
<dbReference type="InterPro" id="IPR008969">
    <property type="entry name" value="CarboxyPept-like_regulatory"/>
</dbReference>
<dbReference type="Gene3D" id="2.170.130.10">
    <property type="entry name" value="TonB-dependent receptor, plug domain"/>
    <property type="match status" value="1"/>
</dbReference>
<dbReference type="Pfam" id="PF07715">
    <property type="entry name" value="Plug"/>
    <property type="match status" value="1"/>
</dbReference>
<dbReference type="FunFam" id="2.170.130.10:FF:000008">
    <property type="entry name" value="SusC/RagA family TonB-linked outer membrane protein"/>
    <property type="match status" value="1"/>
</dbReference>
<dbReference type="SUPFAM" id="SSF56935">
    <property type="entry name" value="Porins"/>
    <property type="match status" value="1"/>
</dbReference>
<keyword evidence="10" id="KW-1185">Reference proteome</keyword>
<evidence type="ECO:0000256" key="2">
    <source>
        <dbReference type="ARBA" id="ARBA00022448"/>
    </source>
</evidence>
<dbReference type="AlphaFoldDB" id="A0A386HTP5"/>
<dbReference type="Proteomes" id="UP000266118">
    <property type="component" value="Chromosome"/>
</dbReference>
<dbReference type="InterPro" id="IPR036942">
    <property type="entry name" value="Beta-barrel_TonB_sf"/>
</dbReference>
<evidence type="ECO:0000313" key="9">
    <source>
        <dbReference type="EMBL" id="AYD49348.1"/>
    </source>
</evidence>